<dbReference type="PANTHER" id="PTHR24220">
    <property type="entry name" value="IMPORT ATP-BINDING PROTEIN"/>
    <property type="match status" value="1"/>
</dbReference>
<keyword evidence="9" id="KW-0449">Lipoprotein</keyword>
<dbReference type="STRING" id="507626.LOKO_01292"/>
<keyword evidence="9" id="KW-0378">Hydrolase</keyword>
<evidence type="ECO:0000313" key="10">
    <source>
        <dbReference type="Proteomes" id="UP000063387"/>
    </source>
</evidence>
<accession>A0A0X8HCY9</accession>
<dbReference type="OrthoDB" id="9801477at2"/>
<sequence length="248" mass="26782">MNDPATVKESAMTQAANAKGKIMLACHDLTRIYREGPQDVTVLEGLELEVRAGERVAIVGSSGSGKTTLLNLLGGLDRPSRGEVRIADESLLDLGETALGRFRNRHIGFVYQFHHLLAEFTALENAALPLIVSGQRKKAAESRARELLIRVGIAERADHKPGELSGGERQRVAIARALVTDPSLVLMDEPTGNLDQTTAASILALMDELARTTACAFVIVTHDPAMAAHQDRVLKLDGGRLTEQHDPL</sequence>
<dbReference type="PATRIC" id="fig|507626.3.peg.1276"/>
<dbReference type="KEGG" id="hco:LOKO_01292"/>
<dbReference type="GO" id="GO:0044874">
    <property type="term" value="P:lipoprotein localization to outer membrane"/>
    <property type="evidence" value="ECO:0007669"/>
    <property type="project" value="TreeGrafter"/>
</dbReference>
<keyword evidence="7" id="KW-0472">Membrane</keyword>
<dbReference type="EC" id="3.6.3.-" evidence="9"/>
<evidence type="ECO:0000256" key="3">
    <source>
        <dbReference type="ARBA" id="ARBA00022475"/>
    </source>
</evidence>
<gene>
    <name evidence="9" type="primary">lolD</name>
    <name evidence="9" type="ORF">LOKO_01292</name>
</gene>
<dbReference type="InterPro" id="IPR017871">
    <property type="entry name" value="ABC_transporter-like_CS"/>
</dbReference>
<evidence type="ECO:0000259" key="8">
    <source>
        <dbReference type="PROSITE" id="PS50893"/>
    </source>
</evidence>
<dbReference type="RefSeq" id="WP_144439623.1">
    <property type="nucleotide sequence ID" value="NZ_CP014226.1"/>
</dbReference>
<dbReference type="Pfam" id="PF00005">
    <property type="entry name" value="ABC_tran"/>
    <property type="match status" value="1"/>
</dbReference>
<keyword evidence="4" id="KW-0547">Nucleotide-binding</keyword>
<dbReference type="Gene3D" id="3.40.50.300">
    <property type="entry name" value="P-loop containing nucleotide triphosphate hydrolases"/>
    <property type="match status" value="1"/>
</dbReference>
<reference evidence="9 10" key="2">
    <citation type="submission" date="2016-02" db="EMBL/GenBank/DDBJ databases">
        <authorList>
            <person name="Wen L."/>
            <person name="He K."/>
            <person name="Yang H."/>
        </authorList>
    </citation>
    <scope>NUCLEOTIDE SEQUENCE [LARGE SCALE GENOMIC DNA]</scope>
    <source>
        <strain evidence="9 10">AGD 8-3</strain>
    </source>
</reference>
<evidence type="ECO:0000256" key="2">
    <source>
        <dbReference type="ARBA" id="ARBA00022448"/>
    </source>
</evidence>
<comment type="similarity">
    <text evidence="1">Belongs to the ABC transporter superfamily.</text>
</comment>
<keyword evidence="6" id="KW-1278">Translocase</keyword>
<reference evidence="9 10" key="1">
    <citation type="journal article" date="2016" name="Genome Announc.">
        <title>Draft Genome Sequence of 'Halomonas chromatireducens' Strain AGD 8-3, a Haloalkaliphilic Chromate- and Selenite-Reducing Gammaproteobacterium.</title>
        <authorList>
            <person name="Sharko F.S."/>
            <person name="Shapovalova A.A."/>
            <person name="Tsygankova S.V."/>
            <person name="Komova A.V."/>
            <person name="Boulygina E.S."/>
            <person name="Teslyuk A.B."/>
            <person name="Gotovtsev P.M."/>
            <person name="Namsaraev Z.B."/>
            <person name="Khijniak T.V."/>
            <person name="Nedoluzhko A.V."/>
            <person name="Vasilov R.G."/>
        </authorList>
    </citation>
    <scope>NUCLEOTIDE SEQUENCE [LARGE SCALE GENOMIC DNA]</scope>
    <source>
        <strain evidence="9 10">AGD 8-3</strain>
    </source>
</reference>
<dbReference type="AlphaFoldDB" id="A0A0X8HCY9"/>
<dbReference type="InterPro" id="IPR003439">
    <property type="entry name" value="ABC_transporter-like_ATP-bd"/>
</dbReference>
<evidence type="ECO:0000256" key="7">
    <source>
        <dbReference type="ARBA" id="ARBA00023136"/>
    </source>
</evidence>
<evidence type="ECO:0000256" key="1">
    <source>
        <dbReference type="ARBA" id="ARBA00005417"/>
    </source>
</evidence>
<evidence type="ECO:0000256" key="6">
    <source>
        <dbReference type="ARBA" id="ARBA00022967"/>
    </source>
</evidence>
<dbReference type="GO" id="GO:0022857">
    <property type="term" value="F:transmembrane transporter activity"/>
    <property type="evidence" value="ECO:0007669"/>
    <property type="project" value="TreeGrafter"/>
</dbReference>
<dbReference type="GO" id="GO:0005886">
    <property type="term" value="C:plasma membrane"/>
    <property type="evidence" value="ECO:0007669"/>
    <property type="project" value="TreeGrafter"/>
</dbReference>
<feature type="domain" description="ABC transporter" evidence="8">
    <location>
        <begin position="24"/>
        <end position="248"/>
    </location>
</feature>
<dbReference type="GO" id="GO:0005524">
    <property type="term" value="F:ATP binding"/>
    <property type="evidence" value="ECO:0007669"/>
    <property type="project" value="UniProtKB-KW"/>
</dbReference>
<dbReference type="SUPFAM" id="SSF52540">
    <property type="entry name" value="P-loop containing nucleoside triphosphate hydrolases"/>
    <property type="match status" value="1"/>
</dbReference>
<proteinExistence type="inferred from homology"/>
<dbReference type="FunFam" id="3.40.50.300:FF:000230">
    <property type="entry name" value="Lipoprotein-releasing system ATP-binding protein LolD"/>
    <property type="match status" value="1"/>
</dbReference>
<evidence type="ECO:0000313" key="9">
    <source>
        <dbReference type="EMBL" id="AMD00360.1"/>
    </source>
</evidence>
<keyword evidence="3" id="KW-1003">Cell membrane</keyword>
<dbReference type="Proteomes" id="UP000063387">
    <property type="component" value="Chromosome"/>
</dbReference>
<protein>
    <submittedName>
        <fullName evidence="9">Lipoprotein-releasing system ATP-binding protein LolD</fullName>
        <ecNumber evidence="9">3.6.3.-</ecNumber>
    </submittedName>
</protein>
<evidence type="ECO:0000256" key="4">
    <source>
        <dbReference type="ARBA" id="ARBA00022741"/>
    </source>
</evidence>
<dbReference type="PROSITE" id="PS00211">
    <property type="entry name" value="ABC_TRANSPORTER_1"/>
    <property type="match status" value="1"/>
</dbReference>
<dbReference type="GO" id="GO:0089705">
    <property type="term" value="P:protein localization to outer membrane"/>
    <property type="evidence" value="ECO:0007669"/>
    <property type="project" value="TreeGrafter"/>
</dbReference>
<dbReference type="InterPro" id="IPR017911">
    <property type="entry name" value="MacB-like_ATP-bd"/>
</dbReference>
<keyword evidence="2" id="KW-0813">Transport</keyword>
<dbReference type="EMBL" id="CP014226">
    <property type="protein sequence ID" value="AMD00360.1"/>
    <property type="molecule type" value="Genomic_DNA"/>
</dbReference>
<dbReference type="SMART" id="SM00382">
    <property type="entry name" value="AAA"/>
    <property type="match status" value="1"/>
</dbReference>
<dbReference type="CDD" id="cd03255">
    <property type="entry name" value="ABC_MJ0796_LolCDE_FtsE"/>
    <property type="match status" value="1"/>
</dbReference>
<organism evidence="9 10">
    <name type="scientific">Halomonas chromatireducens</name>
    <dbReference type="NCBI Taxonomy" id="507626"/>
    <lineage>
        <taxon>Bacteria</taxon>
        <taxon>Pseudomonadati</taxon>
        <taxon>Pseudomonadota</taxon>
        <taxon>Gammaproteobacteria</taxon>
        <taxon>Oceanospirillales</taxon>
        <taxon>Halomonadaceae</taxon>
        <taxon>Halomonas</taxon>
    </lineage>
</organism>
<evidence type="ECO:0000256" key="5">
    <source>
        <dbReference type="ARBA" id="ARBA00022840"/>
    </source>
</evidence>
<dbReference type="InterPro" id="IPR015854">
    <property type="entry name" value="ABC_transpr_LolD-like"/>
</dbReference>
<dbReference type="PANTHER" id="PTHR24220:SF689">
    <property type="entry name" value="LIPOPROTEIN-RELEASING SYSTEM ATP-BINDING PROTEIN LOLD"/>
    <property type="match status" value="1"/>
</dbReference>
<dbReference type="InterPro" id="IPR027417">
    <property type="entry name" value="P-loop_NTPase"/>
</dbReference>
<keyword evidence="5 9" id="KW-0067">ATP-binding</keyword>
<name>A0A0X8HCY9_9GAMM</name>
<keyword evidence="10" id="KW-1185">Reference proteome</keyword>
<dbReference type="InterPro" id="IPR003593">
    <property type="entry name" value="AAA+_ATPase"/>
</dbReference>
<dbReference type="GO" id="GO:0016887">
    <property type="term" value="F:ATP hydrolysis activity"/>
    <property type="evidence" value="ECO:0007669"/>
    <property type="project" value="InterPro"/>
</dbReference>
<dbReference type="PROSITE" id="PS50893">
    <property type="entry name" value="ABC_TRANSPORTER_2"/>
    <property type="match status" value="1"/>
</dbReference>